<reference evidence="3" key="1">
    <citation type="submission" date="2023-03" db="EMBL/GenBank/DDBJ databases">
        <title>Massive genome expansion in bonnet fungi (Mycena s.s.) driven by repeated elements and novel gene families across ecological guilds.</title>
        <authorList>
            <consortium name="Lawrence Berkeley National Laboratory"/>
            <person name="Harder C.B."/>
            <person name="Miyauchi S."/>
            <person name="Viragh M."/>
            <person name="Kuo A."/>
            <person name="Thoen E."/>
            <person name="Andreopoulos B."/>
            <person name="Lu D."/>
            <person name="Skrede I."/>
            <person name="Drula E."/>
            <person name="Henrissat B."/>
            <person name="Morin E."/>
            <person name="Kohler A."/>
            <person name="Barry K."/>
            <person name="LaButti K."/>
            <person name="Morin E."/>
            <person name="Salamov A."/>
            <person name="Lipzen A."/>
            <person name="Mereny Z."/>
            <person name="Hegedus B."/>
            <person name="Baldrian P."/>
            <person name="Stursova M."/>
            <person name="Weitz H."/>
            <person name="Taylor A."/>
            <person name="Grigoriev I.V."/>
            <person name="Nagy L.G."/>
            <person name="Martin F."/>
            <person name="Kauserud H."/>
        </authorList>
    </citation>
    <scope>NUCLEOTIDE SEQUENCE</scope>
    <source>
        <strain evidence="3">CBHHK182m</strain>
    </source>
</reference>
<dbReference type="PANTHER" id="PTHR35192">
    <property type="entry name" value="PROTEIN, PUTATIVE-RELATED"/>
    <property type="match status" value="1"/>
</dbReference>
<dbReference type="InterPro" id="IPR038955">
    <property type="entry name" value="PriA/CPL1_fungi"/>
</dbReference>
<protein>
    <recommendedName>
        <fullName evidence="2">Protein CPL1-like domain-containing protein</fullName>
    </recommendedName>
</protein>
<accession>A0AAD7K660</accession>
<dbReference type="Pfam" id="PF21671">
    <property type="entry name" value="CPL1-like"/>
    <property type="match status" value="1"/>
</dbReference>
<dbReference type="AlphaFoldDB" id="A0AAD7K660"/>
<dbReference type="InterPro" id="IPR048661">
    <property type="entry name" value="CPL1-like"/>
</dbReference>
<keyword evidence="1" id="KW-0732">Signal</keyword>
<comment type="caution">
    <text evidence="3">The sequence shown here is derived from an EMBL/GenBank/DDBJ whole genome shotgun (WGS) entry which is preliminary data.</text>
</comment>
<evidence type="ECO:0000256" key="1">
    <source>
        <dbReference type="SAM" id="SignalP"/>
    </source>
</evidence>
<dbReference type="EMBL" id="JARKIB010000006">
    <property type="protein sequence ID" value="KAJ7779171.1"/>
    <property type="molecule type" value="Genomic_DNA"/>
</dbReference>
<organism evidence="3 4">
    <name type="scientific">Mycena metata</name>
    <dbReference type="NCBI Taxonomy" id="1033252"/>
    <lineage>
        <taxon>Eukaryota</taxon>
        <taxon>Fungi</taxon>
        <taxon>Dikarya</taxon>
        <taxon>Basidiomycota</taxon>
        <taxon>Agaricomycotina</taxon>
        <taxon>Agaricomycetes</taxon>
        <taxon>Agaricomycetidae</taxon>
        <taxon>Agaricales</taxon>
        <taxon>Marasmiineae</taxon>
        <taxon>Mycenaceae</taxon>
        <taxon>Mycena</taxon>
    </lineage>
</organism>
<sequence length="170" mass="17754">MLRLLTTFVAVTLSFGDVVLGGTGATNPCALGVLVYSKSEKCECQRHNGVMGSFRSGCTATWIEDTCLGACNAPEPKEQLSLGAEACPAGTRACPVSPSEYECVSPSFDLDNCGGCASTGEGVACGDYPGVRGAACVDGVCNVYSCNRGYMLRKGECVRLRTRLEPSVRS</sequence>
<evidence type="ECO:0000313" key="3">
    <source>
        <dbReference type="EMBL" id="KAJ7779171.1"/>
    </source>
</evidence>
<name>A0AAD7K660_9AGAR</name>
<keyword evidence="4" id="KW-1185">Reference proteome</keyword>
<evidence type="ECO:0000259" key="2">
    <source>
        <dbReference type="Pfam" id="PF21671"/>
    </source>
</evidence>
<dbReference type="Proteomes" id="UP001215598">
    <property type="component" value="Unassembled WGS sequence"/>
</dbReference>
<proteinExistence type="predicted"/>
<gene>
    <name evidence="3" type="ORF">B0H16DRAFT_1501789</name>
</gene>
<feature type="signal peptide" evidence="1">
    <location>
        <begin position="1"/>
        <end position="16"/>
    </location>
</feature>
<evidence type="ECO:0000313" key="4">
    <source>
        <dbReference type="Proteomes" id="UP001215598"/>
    </source>
</evidence>
<dbReference type="PANTHER" id="PTHR35192:SF2">
    <property type="entry name" value="APPLE DOMAIN-CONTAINING PROTEIN"/>
    <property type="match status" value="1"/>
</dbReference>
<feature type="domain" description="Protein CPL1-like" evidence="2">
    <location>
        <begin position="101"/>
        <end position="154"/>
    </location>
</feature>
<feature type="chain" id="PRO_5042276328" description="Protein CPL1-like domain-containing protein" evidence="1">
    <location>
        <begin position="17"/>
        <end position="170"/>
    </location>
</feature>